<evidence type="ECO:0000313" key="10">
    <source>
        <dbReference type="Proteomes" id="UP000075880"/>
    </source>
</evidence>
<dbReference type="PANTHER" id="PTHR21143">
    <property type="entry name" value="INVERTEBRATE GUSTATORY RECEPTOR"/>
    <property type="match status" value="1"/>
</dbReference>
<organism evidence="9 10">
    <name type="scientific">Anopheles atroparvus</name>
    <name type="common">European mosquito</name>
    <dbReference type="NCBI Taxonomy" id="41427"/>
    <lineage>
        <taxon>Eukaryota</taxon>
        <taxon>Metazoa</taxon>
        <taxon>Ecdysozoa</taxon>
        <taxon>Arthropoda</taxon>
        <taxon>Hexapoda</taxon>
        <taxon>Insecta</taxon>
        <taxon>Pterygota</taxon>
        <taxon>Neoptera</taxon>
        <taxon>Endopterygota</taxon>
        <taxon>Diptera</taxon>
        <taxon>Nematocera</taxon>
        <taxon>Culicoidea</taxon>
        <taxon>Culicidae</taxon>
        <taxon>Anophelinae</taxon>
        <taxon>Anopheles</taxon>
    </lineage>
</organism>
<evidence type="ECO:0000313" key="9">
    <source>
        <dbReference type="EnsemblMetazoa" id="ENSAATROPP005499"/>
    </source>
</evidence>
<protein>
    <recommendedName>
        <fullName evidence="8">Gustatory receptor</fullName>
    </recommendedName>
</protein>
<proteinExistence type="inferred from homology"/>
<evidence type="ECO:0000256" key="7">
    <source>
        <dbReference type="ARBA" id="ARBA00023224"/>
    </source>
</evidence>
<dbReference type="GO" id="GO:0005886">
    <property type="term" value="C:plasma membrane"/>
    <property type="evidence" value="ECO:0007669"/>
    <property type="project" value="UniProtKB-SubCell"/>
</dbReference>
<dbReference type="AlphaFoldDB" id="A0AAG5D3P6"/>
<keyword evidence="7 8" id="KW-0807">Transducer</keyword>
<accession>A0AAG5D3P6</accession>
<dbReference type="GO" id="GO:0008049">
    <property type="term" value="P:male courtship behavior"/>
    <property type="evidence" value="ECO:0007669"/>
    <property type="project" value="TreeGrafter"/>
</dbReference>
<dbReference type="GO" id="GO:0007635">
    <property type="term" value="P:chemosensory behavior"/>
    <property type="evidence" value="ECO:0007669"/>
    <property type="project" value="TreeGrafter"/>
</dbReference>
<feature type="transmembrane region" description="Helical" evidence="8">
    <location>
        <begin position="487"/>
        <end position="505"/>
    </location>
</feature>
<comment type="function">
    <text evidence="8">Gustatory receptor which mediates acceptance or avoidance behavior, depending on its substrates.</text>
</comment>
<comment type="subcellular location">
    <subcellularLocation>
        <location evidence="1 8">Cell membrane</location>
        <topology evidence="1 8">Multi-pass membrane protein</topology>
    </subcellularLocation>
</comment>
<keyword evidence="10" id="KW-1185">Reference proteome</keyword>
<keyword evidence="3 8" id="KW-0812">Transmembrane</keyword>
<dbReference type="PANTHER" id="PTHR21143:SF132">
    <property type="entry name" value="GUSTATORY AND PHEROMONE RECEPTOR 33A"/>
    <property type="match status" value="1"/>
</dbReference>
<comment type="caution">
    <text evidence="8">Lacks conserved residue(s) required for the propagation of feature annotation.</text>
</comment>
<keyword evidence="6 8" id="KW-0675">Receptor</keyword>
<evidence type="ECO:0000256" key="4">
    <source>
        <dbReference type="ARBA" id="ARBA00022989"/>
    </source>
</evidence>
<dbReference type="GO" id="GO:0030424">
    <property type="term" value="C:axon"/>
    <property type="evidence" value="ECO:0007669"/>
    <property type="project" value="TreeGrafter"/>
</dbReference>
<dbReference type="Proteomes" id="UP000075880">
    <property type="component" value="Unassembled WGS sequence"/>
</dbReference>
<keyword evidence="4 8" id="KW-1133">Transmembrane helix</keyword>
<evidence type="ECO:0000256" key="1">
    <source>
        <dbReference type="ARBA" id="ARBA00004651"/>
    </source>
</evidence>
<dbReference type="EnsemblMetazoa" id="ENSAATROPT006041">
    <property type="protein sequence ID" value="ENSAATROPP005499"/>
    <property type="gene ID" value="ENSAATROPG004885"/>
</dbReference>
<feature type="transmembrane region" description="Helical" evidence="8">
    <location>
        <begin position="260"/>
        <end position="279"/>
    </location>
</feature>
<keyword evidence="5 8" id="KW-0472">Membrane</keyword>
<keyword evidence="2 8" id="KW-1003">Cell membrane</keyword>
<dbReference type="GO" id="GO:0030425">
    <property type="term" value="C:dendrite"/>
    <property type="evidence" value="ECO:0007669"/>
    <property type="project" value="TreeGrafter"/>
</dbReference>
<reference evidence="9" key="1">
    <citation type="submission" date="2024-04" db="UniProtKB">
        <authorList>
            <consortium name="EnsemblMetazoa"/>
        </authorList>
    </citation>
    <scope>IDENTIFICATION</scope>
    <source>
        <strain evidence="9">EBRO</strain>
    </source>
</reference>
<evidence type="ECO:0000256" key="5">
    <source>
        <dbReference type="ARBA" id="ARBA00023136"/>
    </source>
</evidence>
<evidence type="ECO:0000256" key="2">
    <source>
        <dbReference type="ARBA" id="ARBA00022475"/>
    </source>
</evidence>
<dbReference type="InterPro" id="IPR013604">
    <property type="entry name" value="7TM_chemorcpt"/>
</dbReference>
<dbReference type="GO" id="GO:0007165">
    <property type="term" value="P:signal transduction"/>
    <property type="evidence" value="ECO:0007669"/>
    <property type="project" value="UniProtKB-KW"/>
</dbReference>
<feature type="transmembrane region" description="Helical" evidence="8">
    <location>
        <begin position="317"/>
        <end position="336"/>
    </location>
</feature>
<sequence>MMHASTWDVCGGVLFYCSNQELVTEFGLFNCNKQKQSWSIWASSSRSTVRVDLPSFSSIICLVHLYVVMLQLRKVSSFDEPFFMYADSSSRLIDVGDDRLWLLTFRRVSVVECLMVCCSEPVCTTSVLSFMDGVATLGTVRQCGDCKQSNQQPPSVHHSATGLGVMSRESHVLQKSLATLHVPSPSFPGLLYLLRYSAVSRAFSTNILSLPLSCRNLESRARGRSTRYVLLVELAWSSEYEMRPKKSKLCAHLRRLRNGLMTQVYSGVLATVVCFVFLWRTEWMKSVYIEGIILNNAKINDRFYQFRNMQVPFKQSLLVPVSLTMLFVLSGCEAYAQHKMLDAFLESLQRQSTGVQQRIEKGSTNKIHPADRRPYFAEHELISGDRLAYMFVIHENVAKLAEFINSAYSLQIIAIVTVTFVNTLFGFFIETKMFKSASLLHKLLQYKSNYFIDDQALFERSKAIALQLLHRKRFSLFNGSGLFKLDFTFIFSIFSAATSYLIVLLQFDLSKDLQKATIN</sequence>
<evidence type="ECO:0000256" key="3">
    <source>
        <dbReference type="ARBA" id="ARBA00022692"/>
    </source>
</evidence>
<evidence type="ECO:0000256" key="6">
    <source>
        <dbReference type="ARBA" id="ARBA00023170"/>
    </source>
</evidence>
<feature type="transmembrane region" description="Helical" evidence="8">
    <location>
        <begin position="408"/>
        <end position="429"/>
    </location>
</feature>
<evidence type="ECO:0000256" key="8">
    <source>
        <dbReference type="RuleBase" id="RU363108"/>
    </source>
</evidence>
<dbReference type="GO" id="GO:0050909">
    <property type="term" value="P:sensory perception of taste"/>
    <property type="evidence" value="ECO:0007669"/>
    <property type="project" value="InterPro"/>
</dbReference>
<dbReference type="GO" id="GO:0043025">
    <property type="term" value="C:neuronal cell body"/>
    <property type="evidence" value="ECO:0007669"/>
    <property type="project" value="TreeGrafter"/>
</dbReference>
<dbReference type="Pfam" id="PF08395">
    <property type="entry name" value="7tm_7"/>
    <property type="match status" value="1"/>
</dbReference>
<name>A0AAG5D3P6_ANOAO</name>
<comment type="similarity">
    <text evidence="8">Belongs to the insect chemoreceptor superfamily. Gustatory receptor (GR) family.</text>
</comment>